<proteinExistence type="predicted"/>
<evidence type="ECO:0000313" key="7">
    <source>
        <dbReference type="Proteomes" id="UP000429523"/>
    </source>
</evidence>
<dbReference type="Proteomes" id="UP000440732">
    <property type="component" value="Unassembled WGS sequence"/>
</dbReference>
<evidence type="ECO:0000313" key="2">
    <source>
        <dbReference type="EMBL" id="KAE9063722.1"/>
    </source>
</evidence>
<dbReference type="Proteomes" id="UP000429523">
    <property type="component" value="Unassembled WGS sequence"/>
</dbReference>
<dbReference type="EMBL" id="QXFX01000392">
    <property type="protein sequence ID" value="KAE9117474.1"/>
    <property type="molecule type" value="Genomic_DNA"/>
</dbReference>
<accession>A0A6A3QA48</accession>
<reference evidence="7 8" key="1">
    <citation type="submission" date="2018-08" db="EMBL/GenBank/DDBJ databases">
        <title>Genomic investigation of the strawberry pathogen Phytophthora fragariae indicates pathogenicity is determined by transcriptional variation in three key races.</title>
        <authorList>
            <person name="Adams T.M."/>
            <person name="Armitage A.D."/>
            <person name="Sobczyk M.K."/>
            <person name="Bates H.J."/>
            <person name="Dunwell J.M."/>
            <person name="Nellist C.F."/>
            <person name="Harrison R.J."/>
        </authorList>
    </citation>
    <scope>NUCLEOTIDE SEQUENCE [LARGE SCALE GENOMIC DNA]</scope>
    <source>
        <strain evidence="6 9">BC-23</strain>
        <strain evidence="3 8">NOV-5</strain>
        <strain evidence="1 7">NOV-9</strain>
        <strain evidence="2 10">ONT-3</strain>
    </source>
</reference>
<evidence type="ECO:0000313" key="1">
    <source>
        <dbReference type="EMBL" id="KAE8921493.1"/>
    </source>
</evidence>
<gene>
    <name evidence="6" type="ORF">PF004_g28358</name>
    <name evidence="3" type="ORF">PF006_g29024</name>
    <name evidence="5" type="ORF">PF006_g8580</name>
    <name evidence="1" type="ORF">PF009_g28230</name>
    <name evidence="2" type="ORF">PF010_g28883</name>
    <name evidence="4" type="ORF">PF010_g8577</name>
</gene>
<dbReference type="AlphaFoldDB" id="A0A6A3QA48"/>
<evidence type="ECO:0000313" key="6">
    <source>
        <dbReference type="EMBL" id="KAE9168908.1"/>
    </source>
</evidence>
<feature type="non-terminal residue" evidence="3">
    <location>
        <position position="1"/>
    </location>
</feature>
<evidence type="ECO:0000313" key="8">
    <source>
        <dbReference type="Proteomes" id="UP000440732"/>
    </source>
</evidence>
<dbReference type="EMBL" id="QXGA01004620">
    <property type="protein sequence ID" value="KAE9072012.1"/>
    <property type="molecule type" value="Genomic_DNA"/>
</dbReference>
<evidence type="ECO:0000313" key="9">
    <source>
        <dbReference type="Proteomes" id="UP000476176"/>
    </source>
</evidence>
<dbReference type="EMBL" id="QXGF01003470">
    <property type="protein sequence ID" value="KAE8921493.1"/>
    <property type="molecule type" value="Genomic_DNA"/>
</dbReference>
<dbReference type="EMBL" id="QXGC01004539">
    <property type="protein sequence ID" value="KAE9168908.1"/>
    <property type="molecule type" value="Genomic_DNA"/>
</dbReference>
<dbReference type="Proteomes" id="UP000488956">
    <property type="component" value="Unassembled WGS sequence"/>
</dbReference>
<comment type="caution">
    <text evidence="3">The sequence shown here is derived from an EMBL/GenBank/DDBJ whole genome shotgun (WGS) entry which is preliminary data.</text>
</comment>
<dbReference type="EMBL" id="QXGA01000393">
    <property type="protein sequence ID" value="KAE9146671.1"/>
    <property type="molecule type" value="Genomic_DNA"/>
</dbReference>
<evidence type="ECO:0000313" key="5">
    <source>
        <dbReference type="EMBL" id="KAE9146671.1"/>
    </source>
</evidence>
<evidence type="ECO:0000313" key="10">
    <source>
        <dbReference type="Proteomes" id="UP000488956"/>
    </source>
</evidence>
<dbReference type="Proteomes" id="UP000476176">
    <property type="component" value="Unassembled WGS sequence"/>
</dbReference>
<evidence type="ECO:0000313" key="4">
    <source>
        <dbReference type="EMBL" id="KAE9117474.1"/>
    </source>
</evidence>
<evidence type="ECO:0000313" key="3">
    <source>
        <dbReference type="EMBL" id="KAE9072012.1"/>
    </source>
</evidence>
<organism evidence="3 8">
    <name type="scientific">Phytophthora fragariae</name>
    <dbReference type="NCBI Taxonomy" id="53985"/>
    <lineage>
        <taxon>Eukaryota</taxon>
        <taxon>Sar</taxon>
        <taxon>Stramenopiles</taxon>
        <taxon>Oomycota</taxon>
        <taxon>Peronosporomycetes</taxon>
        <taxon>Peronosporales</taxon>
        <taxon>Peronosporaceae</taxon>
        <taxon>Phytophthora</taxon>
    </lineage>
</organism>
<name>A0A6A3QA48_9STRA</name>
<protein>
    <submittedName>
        <fullName evidence="3">Uncharacterized protein</fullName>
    </submittedName>
</protein>
<sequence length="40" mass="4750">KLQTDVDRRERAERKRIEKEALLFGWGQAKAAHESVVWLE</sequence>
<dbReference type="EMBL" id="QXFX01004526">
    <property type="protein sequence ID" value="KAE9063722.1"/>
    <property type="molecule type" value="Genomic_DNA"/>
</dbReference>